<comment type="similarity">
    <text evidence="1">Belongs to the UbiJ family.</text>
</comment>
<dbReference type="HAMAP" id="MF_02215">
    <property type="entry name" value="UbiJ"/>
    <property type="match status" value="1"/>
</dbReference>
<evidence type="ECO:0000256" key="2">
    <source>
        <dbReference type="SAM" id="Coils"/>
    </source>
</evidence>
<dbReference type="InterPro" id="IPR003033">
    <property type="entry name" value="SCP2_sterol-bd_dom"/>
</dbReference>
<dbReference type="UniPathway" id="UPA00232"/>
<dbReference type="GO" id="GO:0005737">
    <property type="term" value="C:cytoplasm"/>
    <property type="evidence" value="ECO:0007669"/>
    <property type="project" value="UniProtKB-SubCell"/>
</dbReference>
<evidence type="ECO:0000313" key="5">
    <source>
        <dbReference type="Proteomes" id="UP000295341"/>
    </source>
</evidence>
<comment type="caution">
    <text evidence="4">The sequence shown here is derived from an EMBL/GenBank/DDBJ whole genome shotgun (WGS) entry which is preliminary data.</text>
</comment>
<comment type="subcellular location">
    <subcellularLocation>
        <location evidence="1">Cytoplasm</location>
    </subcellularLocation>
</comment>
<dbReference type="Pfam" id="PF02036">
    <property type="entry name" value="SCP2"/>
    <property type="match status" value="1"/>
</dbReference>
<dbReference type="PANTHER" id="PTHR38693:SF1">
    <property type="entry name" value="UBIQUINONE BIOSYNTHESIS ACCESSORY FACTOR UBIJ"/>
    <property type="match status" value="1"/>
</dbReference>
<comment type="function">
    <text evidence="1">Required for ubiquinone (coenzyme Q) biosynthesis. Binds hydrophobic ubiquinone biosynthetic intermediates via its SCP2 domain and is essential for the stability of the Ubi complex. May constitute a docking platform where Ubi enzymes assemble and access their SCP2-bound polyprenyl substrates.</text>
</comment>
<dbReference type="RefSeq" id="WP_133882255.1">
    <property type="nucleotide sequence ID" value="NZ_MWIN01000002.1"/>
</dbReference>
<evidence type="ECO:0000259" key="3">
    <source>
        <dbReference type="Pfam" id="PF02036"/>
    </source>
</evidence>
<evidence type="ECO:0000256" key="1">
    <source>
        <dbReference type="HAMAP-Rule" id="MF_02215"/>
    </source>
</evidence>
<reference evidence="4 5" key="1">
    <citation type="submission" date="2019-03" db="EMBL/GenBank/DDBJ databases">
        <title>Genomic Encyclopedia of Type Strains, Phase IV (KMG-IV): sequencing the most valuable type-strain genomes for metagenomic binning, comparative biology and taxonomic classification.</title>
        <authorList>
            <person name="Goeker M."/>
        </authorList>
    </citation>
    <scope>NUCLEOTIDE SEQUENCE [LARGE SCALE GENOMIC DNA]</scope>
    <source>
        <strain evidence="4 5">DSM 26377</strain>
    </source>
</reference>
<name>A0A4S3K9V9_9GAMM</name>
<keyword evidence="1" id="KW-0831">Ubiquinone biosynthesis</keyword>
<gene>
    <name evidence="1" type="primary">ubiJ</name>
    <name evidence="4" type="ORF">DFR24_3102</name>
</gene>
<dbReference type="InterPro" id="IPR038989">
    <property type="entry name" value="UbiJ"/>
</dbReference>
<keyword evidence="1" id="KW-0963">Cytoplasm</keyword>
<comment type="pathway">
    <text evidence="1">Cofactor biosynthesis; ubiquinone biosynthesis.</text>
</comment>
<organism evidence="4 5">
    <name type="scientific">Panacagrimonas perspica</name>
    <dbReference type="NCBI Taxonomy" id="381431"/>
    <lineage>
        <taxon>Bacteria</taxon>
        <taxon>Pseudomonadati</taxon>
        <taxon>Pseudomonadota</taxon>
        <taxon>Gammaproteobacteria</taxon>
        <taxon>Nevskiales</taxon>
        <taxon>Nevskiaceae</taxon>
        <taxon>Panacagrimonas</taxon>
    </lineage>
</organism>
<keyword evidence="2" id="KW-0175">Coiled coil</keyword>
<feature type="coiled-coil region" evidence="2">
    <location>
        <begin position="172"/>
        <end position="199"/>
    </location>
</feature>
<sequence length="211" mass="22755">MSAPSVLCAAAEIALNRYLRLESSVIEDCARLSGRCIEIALPSASLTMAIEFIPSGARVMPESPVPADVRVSGTPSSLLTALRAGSGSGIPAGLDVQGDVELLGEFRAMVARVGFDPEEWLAPMLGGVAAHRVADGLKRIFDWTRGNTRRMADHGAEYLREETYDLARGRDVGEWIEEVEDARDALDRLEARLRRLENGGNDAPATGREHA</sequence>
<feature type="domain" description="SCP2" evidence="3">
    <location>
        <begin position="15"/>
        <end position="108"/>
    </location>
</feature>
<accession>A0A4S3K9V9</accession>
<evidence type="ECO:0000313" key="4">
    <source>
        <dbReference type="EMBL" id="TDU28727.1"/>
    </source>
</evidence>
<keyword evidence="4" id="KW-0830">Ubiquinone</keyword>
<proteinExistence type="inferred from homology"/>
<keyword evidence="5" id="KW-1185">Reference proteome</keyword>
<dbReference type="OrthoDB" id="9796077at2"/>
<protein>
    <recommendedName>
        <fullName evidence="1">Ubiquinone biosynthesis accessory factor UbiJ</fullName>
    </recommendedName>
</protein>
<dbReference type="PANTHER" id="PTHR38693">
    <property type="entry name" value="UBIQUINONE BIOSYNTHESIS PROTEIN UBIJ"/>
    <property type="match status" value="1"/>
</dbReference>
<dbReference type="AlphaFoldDB" id="A0A4S3K9V9"/>
<dbReference type="Proteomes" id="UP000295341">
    <property type="component" value="Unassembled WGS sequence"/>
</dbReference>
<dbReference type="GO" id="GO:0006744">
    <property type="term" value="P:ubiquinone biosynthetic process"/>
    <property type="evidence" value="ECO:0007669"/>
    <property type="project" value="UniProtKB-UniRule"/>
</dbReference>
<dbReference type="EMBL" id="SOBT01000009">
    <property type="protein sequence ID" value="TDU28727.1"/>
    <property type="molecule type" value="Genomic_DNA"/>
</dbReference>